<evidence type="ECO:0000313" key="10">
    <source>
        <dbReference type="Proteomes" id="UP000594262"/>
    </source>
</evidence>
<feature type="domain" description="DFDF" evidence="8">
    <location>
        <begin position="127"/>
        <end position="163"/>
    </location>
</feature>
<keyword evidence="5" id="KW-0963">Cytoplasm</keyword>
<dbReference type="InterPro" id="IPR010920">
    <property type="entry name" value="LSM_dom_sf"/>
</dbReference>
<dbReference type="InterPro" id="IPR025609">
    <property type="entry name" value="Lsm14-like_N"/>
</dbReference>
<feature type="compositionally biased region" description="Polar residues" evidence="6">
    <location>
        <begin position="104"/>
        <end position="128"/>
    </location>
</feature>
<proteinExistence type="inferred from homology"/>
<organism evidence="9 10">
    <name type="scientific">Clytia hemisphaerica</name>
    <dbReference type="NCBI Taxonomy" id="252671"/>
    <lineage>
        <taxon>Eukaryota</taxon>
        <taxon>Metazoa</taxon>
        <taxon>Cnidaria</taxon>
        <taxon>Hydrozoa</taxon>
        <taxon>Hydroidolina</taxon>
        <taxon>Leptothecata</taxon>
        <taxon>Obeliida</taxon>
        <taxon>Clytiidae</taxon>
        <taxon>Clytia</taxon>
    </lineage>
</organism>
<evidence type="ECO:0000259" key="7">
    <source>
        <dbReference type="PROSITE" id="PS51385"/>
    </source>
</evidence>
<feature type="region of interest" description="Disordered" evidence="6">
    <location>
        <begin position="82"/>
        <end position="128"/>
    </location>
</feature>
<protein>
    <recommendedName>
        <fullName evidence="4">Enhancer of mRNA-decapping protein 3</fullName>
    </recommendedName>
</protein>
<dbReference type="RefSeq" id="XP_066911350.1">
    <property type="nucleotide sequence ID" value="XM_067055249.1"/>
</dbReference>
<dbReference type="GO" id="GO:0033962">
    <property type="term" value="P:P-body assembly"/>
    <property type="evidence" value="ECO:0007669"/>
    <property type="project" value="TreeGrafter"/>
</dbReference>
<dbReference type="SMART" id="SM01271">
    <property type="entry name" value="LSM14"/>
    <property type="match status" value="1"/>
</dbReference>
<evidence type="ECO:0000313" key="9">
    <source>
        <dbReference type="EnsemblMetazoa" id="CLYHEMP015547.1"/>
    </source>
</evidence>
<reference evidence="9" key="1">
    <citation type="submission" date="2021-01" db="UniProtKB">
        <authorList>
            <consortium name="EnsemblMetazoa"/>
        </authorList>
    </citation>
    <scope>IDENTIFICATION</scope>
</reference>
<dbReference type="Gene3D" id="2.30.30.100">
    <property type="match status" value="1"/>
</dbReference>
<evidence type="ECO:0000256" key="3">
    <source>
        <dbReference type="ARBA" id="ARBA00010415"/>
    </source>
</evidence>
<dbReference type="Pfam" id="PF03853">
    <property type="entry name" value="YjeF_N"/>
    <property type="match status" value="1"/>
</dbReference>
<dbReference type="GeneID" id="136798617"/>
<dbReference type="PANTHER" id="PTHR13612:SF0">
    <property type="entry name" value="ENHANCER OF MRNA-DECAPPING PROTEIN 3"/>
    <property type="match status" value="1"/>
</dbReference>
<dbReference type="Proteomes" id="UP000594262">
    <property type="component" value="Unplaced"/>
</dbReference>
<dbReference type="PANTHER" id="PTHR13612">
    <property type="entry name" value="ENHANCER OF MRNA-DECAPPING PROTEIN 3"/>
    <property type="match status" value="1"/>
</dbReference>
<dbReference type="AlphaFoldDB" id="A0A7M5WZX2"/>
<dbReference type="InterPro" id="IPR004443">
    <property type="entry name" value="YjeF_N_dom"/>
</dbReference>
<name>A0A7M5WZX2_9CNID</name>
<dbReference type="SMART" id="SM01199">
    <property type="entry name" value="FDF"/>
    <property type="match status" value="1"/>
</dbReference>
<evidence type="ECO:0000256" key="2">
    <source>
        <dbReference type="ARBA" id="ARBA00006610"/>
    </source>
</evidence>
<comment type="similarity">
    <text evidence="2">Belongs to the EDC3 family.</text>
</comment>
<evidence type="ECO:0000256" key="1">
    <source>
        <dbReference type="ARBA" id="ARBA00004201"/>
    </source>
</evidence>
<dbReference type="Pfam" id="PF12701">
    <property type="entry name" value="LSM14"/>
    <property type="match status" value="1"/>
</dbReference>
<dbReference type="Gene3D" id="3.40.50.10260">
    <property type="entry name" value="YjeF N-terminal domain"/>
    <property type="match status" value="1"/>
</dbReference>
<evidence type="ECO:0000259" key="8">
    <source>
        <dbReference type="PROSITE" id="PS51512"/>
    </source>
</evidence>
<dbReference type="SUPFAM" id="SSF64153">
    <property type="entry name" value="YjeF N-terminal domain-like"/>
    <property type="match status" value="1"/>
</dbReference>
<evidence type="ECO:0000256" key="6">
    <source>
        <dbReference type="SAM" id="MobiDB-lite"/>
    </source>
</evidence>
<dbReference type="InterPro" id="IPR019050">
    <property type="entry name" value="FDF_dom"/>
</dbReference>
<evidence type="ECO:0000256" key="4">
    <source>
        <dbReference type="ARBA" id="ARBA00015797"/>
    </source>
</evidence>
<comment type="similarity">
    <text evidence="3">Belongs to the LSM14 family.</text>
</comment>
<keyword evidence="10" id="KW-1185">Reference proteome</keyword>
<dbReference type="PROSITE" id="PS51512">
    <property type="entry name" value="DFDF"/>
    <property type="match status" value="1"/>
</dbReference>
<evidence type="ECO:0000256" key="5">
    <source>
        <dbReference type="ARBA" id="ARBA00022490"/>
    </source>
</evidence>
<dbReference type="OrthoDB" id="4748970at2759"/>
<dbReference type="SUPFAM" id="SSF50182">
    <property type="entry name" value="Sm-like ribonucleoproteins"/>
    <property type="match status" value="1"/>
</dbReference>
<dbReference type="PROSITE" id="PS51385">
    <property type="entry name" value="YJEF_N"/>
    <property type="match status" value="1"/>
</dbReference>
<accession>A0A7M5WZX2</accession>
<dbReference type="InterPro" id="IPR025762">
    <property type="entry name" value="DFDF"/>
</dbReference>
<feature type="domain" description="YjeF N-terminal" evidence="7">
    <location>
        <begin position="217"/>
        <end position="415"/>
    </location>
</feature>
<dbReference type="GO" id="GO:0003729">
    <property type="term" value="F:mRNA binding"/>
    <property type="evidence" value="ECO:0007669"/>
    <property type="project" value="TreeGrafter"/>
</dbReference>
<dbReference type="EnsemblMetazoa" id="CLYHEMT015547.1">
    <property type="protein sequence ID" value="CLYHEMP015547.1"/>
    <property type="gene ID" value="CLYHEMG015547"/>
</dbReference>
<comment type="subcellular location">
    <subcellularLocation>
        <location evidence="1">Cytoplasm</location>
        <location evidence="1">P-body</location>
    </subcellularLocation>
</comment>
<dbReference type="InterPro" id="IPR036652">
    <property type="entry name" value="YjeF_N_dom_sf"/>
</dbReference>
<dbReference type="Pfam" id="PF09532">
    <property type="entry name" value="FDF"/>
    <property type="match status" value="1"/>
</dbReference>
<sequence>MEAAEGFIGYYVSLQCDNDSTYEGEVKSIDPERQLITLTHAHQMTADGRDMKFPQITLTGNHVNNLKIIRQKLKIPDLNQHIQDQQKSEKNKKRTSPPNRDPDNTYNSYNNTKPAQQQRKKSGTFTSQDASEISMFPDFDFQQNNARFDKQAVYEKMLQETDSIPNPAPLYDPKMRSQDNILESEPVSLRQIQVPLEHAGKEFATEDGFIIPAITLSLKMKLYAAAEKAGLSIHQLVETSGICVSQMAIQLVGGALRLNPKNSHQRPEIVVLAGCHTQGLQAICTARHLANHRCKVVLYFPNSSPELQPQINLFQSAGGKIIKSTRELPSQPVDMIIDAMVGHENHQPTPWLPYAVSWANQNKAPVMSIDPCIPNSKVDLPNIKWAISLGLPLIKSPTPGRLYLADLGIPRGVFRDAGIQYVSPFKDKFCIPLYES</sequence>
<dbReference type="GO" id="GO:0000932">
    <property type="term" value="C:P-body"/>
    <property type="evidence" value="ECO:0007669"/>
    <property type="project" value="UniProtKB-SubCell"/>
</dbReference>
<dbReference type="GO" id="GO:0031087">
    <property type="term" value="P:deadenylation-independent decapping of nuclear-transcribed mRNA"/>
    <property type="evidence" value="ECO:0007669"/>
    <property type="project" value="TreeGrafter"/>
</dbReference>